<dbReference type="PANTHER" id="PTHR15337">
    <property type="entry name" value="ANTERIOR GRADIENT PROTEIN-RELATED"/>
    <property type="match status" value="1"/>
</dbReference>
<dbReference type="InterPro" id="IPR036249">
    <property type="entry name" value="Thioredoxin-like_sf"/>
</dbReference>
<sequence>MKMNQFFMAAGCAAMLSPVFAGGDGWTSDFAAAKKQAADEKKSLLVDFTGSDWCGWCIKLNEEVFQHDPFKEGVKDKFVLVELDYPRDKSKLSDETKAQNEELRKEYAVQGYPTILLMDEKGRPFARTGYQAGGPENYVKHLDELLAARTKRDEAFAAAEKAEGTEKAKALVAALDAMGLDDAVVSAQYGDVVAAIKEADPEDESGFIKKIESNKKFADFEDSLNALARENKHEDALALTEKAINSGDFEGDNLQQATMIKGMICAQMGDFDAALAALDAAKEVDPDSELASRVDTFKDRINQMKAAKEADKEESE</sequence>
<evidence type="ECO:0000256" key="1">
    <source>
        <dbReference type="ARBA" id="ARBA00022729"/>
    </source>
</evidence>
<dbReference type="InterPro" id="IPR013766">
    <property type="entry name" value="Thioredoxin_domain"/>
</dbReference>
<feature type="domain" description="Thioredoxin" evidence="4">
    <location>
        <begin position="8"/>
        <end position="147"/>
    </location>
</feature>
<feature type="repeat" description="TPR" evidence="2">
    <location>
        <begin position="255"/>
        <end position="288"/>
    </location>
</feature>
<dbReference type="PANTHER" id="PTHR15337:SF11">
    <property type="entry name" value="THIOREDOXIN DOMAIN-CONTAINING PROTEIN"/>
    <property type="match status" value="1"/>
</dbReference>
<accession>A0A934RD63</accession>
<dbReference type="AlphaFoldDB" id="A0A934RD63"/>
<evidence type="ECO:0000256" key="3">
    <source>
        <dbReference type="SAM" id="SignalP"/>
    </source>
</evidence>
<dbReference type="Gene3D" id="1.25.40.10">
    <property type="entry name" value="Tetratricopeptide repeat domain"/>
    <property type="match status" value="1"/>
</dbReference>
<evidence type="ECO:0000256" key="2">
    <source>
        <dbReference type="PROSITE-ProRule" id="PRU00339"/>
    </source>
</evidence>
<protein>
    <submittedName>
        <fullName evidence="5">Thioredoxin family protein</fullName>
    </submittedName>
</protein>
<keyword evidence="2" id="KW-0802">TPR repeat</keyword>
<dbReference type="PROSITE" id="PS51352">
    <property type="entry name" value="THIOREDOXIN_2"/>
    <property type="match status" value="1"/>
</dbReference>
<keyword evidence="6" id="KW-1185">Reference proteome</keyword>
<dbReference type="InterPro" id="IPR019734">
    <property type="entry name" value="TPR_rpt"/>
</dbReference>
<organism evidence="5 6">
    <name type="scientific">Haloferula rosea</name>
    <dbReference type="NCBI Taxonomy" id="490093"/>
    <lineage>
        <taxon>Bacteria</taxon>
        <taxon>Pseudomonadati</taxon>
        <taxon>Verrucomicrobiota</taxon>
        <taxon>Verrucomicrobiia</taxon>
        <taxon>Verrucomicrobiales</taxon>
        <taxon>Verrucomicrobiaceae</taxon>
        <taxon>Haloferula</taxon>
    </lineage>
</organism>
<evidence type="ECO:0000313" key="6">
    <source>
        <dbReference type="Proteomes" id="UP000658278"/>
    </source>
</evidence>
<dbReference type="SUPFAM" id="SSF48452">
    <property type="entry name" value="TPR-like"/>
    <property type="match status" value="1"/>
</dbReference>
<dbReference type="InterPro" id="IPR051099">
    <property type="entry name" value="AGR/TXD"/>
</dbReference>
<reference evidence="5" key="1">
    <citation type="submission" date="2021-01" db="EMBL/GenBank/DDBJ databases">
        <title>Modified the classification status of verrucomicrobia.</title>
        <authorList>
            <person name="Feng X."/>
        </authorList>
    </citation>
    <scope>NUCLEOTIDE SEQUENCE</scope>
    <source>
        <strain evidence="5">KCTC 22201</strain>
    </source>
</reference>
<evidence type="ECO:0000313" key="5">
    <source>
        <dbReference type="EMBL" id="MBK1826871.1"/>
    </source>
</evidence>
<dbReference type="SUPFAM" id="SSF52833">
    <property type="entry name" value="Thioredoxin-like"/>
    <property type="match status" value="1"/>
</dbReference>
<gene>
    <name evidence="5" type="ORF">JIN81_07560</name>
</gene>
<keyword evidence="1 3" id="KW-0732">Signal</keyword>
<name>A0A934RD63_9BACT</name>
<dbReference type="PROSITE" id="PS50005">
    <property type="entry name" value="TPR"/>
    <property type="match status" value="1"/>
</dbReference>
<dbReference type="Gene3D" id="3.40.30.10">
    <property type="entry name" value="Glutaredoxin"/>
    <property type="match status" value="1"/>
</dbReference>
<dbReference type="EMBL" id="JAENII010000004">
    <property type="protein sequence ID" value="MBK1826871.1"/>
    <property type="molecule type" value="Genomic_DNA"/>
</dbReference>
<dbReference type="GO" id="GO:0006950">
    <property type="term" value="P:response to stress"/>
    <property type="evidence" value="ECO:0007669"/>
    <property type="project" value="UniProtKB-ARBA"/>
</dbReference>
<evidence type="ECO:0000259" key="4">
    <source>
        <dbReference type="PROSITE" id="PS51352"/>
    </source>
</evidence>
<dbReference type="RefSeq" id="WP_200278231.1">
    <property type="nucleotide sequence ID" value="NZ_JAENII010000004.1"/>
</dbReference>
<dbReference type="Proteomes" id="UP000658278">
    <property type="component" value="Unassembled WGS sequence"/>
</dbReference>
<dbReference type="InterPro" id="IPR011990">
    <property type="entry name" value="TPR-like_helical_dom_sf"/>
</dbReference>
<dbReference type="Pfam" id="PF13899">
    <property type="entry name" value="Thioredoxin_7"/>
    <property type="match status" value="1"/>
</dbReference>
<feature type="signal peptide" evidence="3">
    <location>
        <begin position="1"/>
        <end position="21"/>
    </location>
</feature>
<feature type="chain" id="PRO_5036713379" evidence="3">
    <location>
        <begin position="22"/>
        <end position="316"/>
    </location>
</feature>
<proteinExistence type="predicted"/>
<comment type="caution">
    <text evidence="5">The sequence shown here is derived from an EMBL/GenBank/DDBJ whole genome shotgun (WGS) entry which is preliminary data.</text>
</comment>